<keyword evidence="5 11" id="KW-0547">Nucleotide-binding</keyword>
<evidence type="ECO:0000313" key="16">
    <source>
        <dbReference type="Proteomes" id="UP001379533"/>
    </source>
</evidence>
<dbReference type="EMBL" id="CP089982">
    <property type="protein sequence ID" value="WXA99774.1"/>
    <property type="molecule type" value="Genomic_DNA"/>
</dbReference>
<keyword evidence="16" id="KW-1185">Reference proteome</keyword>
<keyword evidence="4 11" id="KW-0479">Metal-binding</keyword>
<accession>A0ABZ2KS12</accession>
<evidence type="ECO:0000259" key="12">
    <source>
        <dbReference type="Pfam" id="PF04406"/>
    </source>
</evidence>
<dbReference type="InterPro" id="IPR049333">
    <property type="entry name" value="Topo_VI_alpha"/>
</dbReference>
<evidence type="ECO:0000256" key="10">
    <source>
        <dbReference type="ARBA" id="ARBA00023235"/>
    </source>
</evidence>
<dbReference type="SUPFAM" id="SSF56726">
    <property type="entry name" value="DNA topoisomerase IV, alpha subunit"/>
    <property type="match status" value="1"/>
</dbReference>
<feature type="binding site" evidence="11">
    <location>
        <position position="205"/>
    </location>
    <ligand>
        <name>Mg(2+)</name>
        <dbReference type="ChEBI" id="CHEBI:18420"/>
    </ligand>
</feature>
<feature type="active site" description="O-(5'-phospho-DNA)-tyrosine intermediate" evidence="11">
    <location>
        <position position="109"/>
    </location>
</feature>
<evidence type="ECO:0000256" key="8">
    <source>
        <dbReference type="ARBA" id="ARBA00023029"/>
    </source>
</evidence>
<dbReference type="Gene3D" id="3.40.1360.10">
    <property type="match status" value="1"/>
</dbReference>
<dbReference type="EC" id="5.6.2.2" evidence="11"/>
<comment type="function">
    <text evidence="11">Relaxes both positive and negative superturns and exhibits a strong decatenase activity.</text>
</comment>
<evidence type="ECO:0000256" key="11">
    <source>
        <dbReference type="HAMAP-Rule" id="MF_00132"/>
    </source>
</evidence>
<evidence type="ECO:0000313" key="15">
    <source>
        <dbReference type="EMBL" id="WXA99774.1"/>
    </source>
</evidence>
<dbReference type="PRINTS" id="PR01552">
    <property type="entry name" value="TPISMRASE6A"/>
</dbReference>
<comment type="similarity">
    <text evidence="3 11">Belongs to the TOP6A family.</text>
</comment>
<dbReference type="HAMAP" id="MF_00132">
    <property type="entry name" value="Top6A"/>
    <property type="match status" value="1"/>
</dbReference>
<evidence type="ECO:0000256" key="6">
    <source>
        <dbReference type="ARBA" id="ARBA00022840"/>
    </source>
</evidence>
<dbReference type="PRINTS" id="PR01550">
    <property type="entry name" value="TOP6AFAMILY"/>
</dbReference>
<comment type="catalytic activity">
    <reaction evidence="1 11">
        <text>ATP-dependent breakage, passage and rejoining of double-stranded DNA.</text>
        <dbReference type="EC" id="5.6.2.2"/>
    </reaction>
</comment>
<evidence type="ECO:0000256" key="9">
    <source>
        <dbReference type="ARBA" id="ARBA00023125"/>
    </source>
</evidence>
<dbReference type="Proteomes" id="UP001379533">
    <property type="component" value="Chromosome"/>
</dbReference>
<comment type="cofactor">
    <cofactor evidence="2 11">
        <name>Mg(2+)</name>
        <dbReference type="ChEBI" id="CHEBI:18420"/>
    </cofactor>
</comment>
<proteinExistence type="inferred from homology"/>
<feature type="binding site" evidence="11">
    <location>
        <position position="257"/>
    </location>
    <ligand>
        <name>Mg(2+)</name>
        <dbReference type="ChEBI" id="CHEBI:18420"/>
    </ligand>
</feature>
<dbReference type="Pfam" id="PF21180">
    <property type="entry name" value="TOP6A-Spo11_Toprim"/>
    <property type="match status" value="1"/>
</dbReference>
<feature type="domain" description="Spo11/DNA topoisomerase VI subunit A N-terminal" evidence="12">
    <location>
        <begin position="80"/>
        <end position="148"/>
    </location>
</feature>
<gene>
    <name evidence="11" type="primary">top6A</name>
    <name evidence="15" type="ORF">LZC95_23535</name>
</gene>
<evidence type="ECO:0000256" key="2">
    <source>
        <dbReference type="ARBA" id="ARBA00001946"/>
    </source>
</evidence>
<feature type="domain" description="Topoisomerase 6 subunit A/Spo11 TOPRIM" evidence="14">
    <location>
        <begin position="200"/>
        <end position="369"/>
    </location>
</feature>
<evidence type="ECO:0000256" key="4">
    <source>
        <dbReference type="ARBA" id="ARBA00022723"/>
    </source>
</evidence>
<keyword evidence="9 11" id="KW-0238">DNA-binding</keyword>
<protein>
    <recommendedName>
        <fullName evidence="11">Type 2 DNA topoisomerase 6 subunit A</fullName>
        <ecNumber evidence="11">5.6.2.2</ecNumber>
    </recommendedName>
    <alternativeName>
        <fullName evidence="11">Type II DNA topoisomerase VI subunit A</fullName>
    </alternativeName>
</protein>
<evidence type="ECO:0000259" key="13">
    <source>
        <dbReference type="Pfam" id="PF20768"/>
    </source>
</evidence>
<dbReference type="PANTHER" id="PTHR10848:SF0">
    <property type="entry name" value="MEIOTIC RECOMBINATION PROTEIN SPO11"/>
    <property type="match status" value="1"/>
</dbReference>
<evidence type="ECO:0000256" key="1">
    <source>
        <dbReference type="ARBA" id="ARBA00000185"/>
    </source>
</evidence>
<feature type="domain" description="Type II DNA topoisomerase VI subunit A all-beta" evidence="13">
    <location>
        <begin position="156"/>
        <end position="195"/>
    </location>
</feature>
<evidence type="ECO:0000256" key="5">
    <source>
        <dbReference type="ARBA" id="ARBA00022741"/>
    </source>
</evidence>
<sequence>MAAAKKATTKPKASDKDVRTLRKIEQLAQAAVRTVEKKENPALSIRMRALSNVSFNEKKRIIELGQKTQSREFFNTAMARKFMQTFLIARGCKTLIDEGKTVSIRQMFYMTKHTLQGSSENTFEDQSESDPIIEDLEVGIDALREELHLFANKRGLVVGSLVVNDAGDEIDLTRMGRGGWGIPSICEDDQLRFVRNKAEFILCVEKQAVWHRLNEDRFWEKHKCILMTTEGQAARGSRRLLQRMATELKLPIYVLVDNDPWGLYIYSVLKQGSINLAYESMRMAVPGVRFLGMSSFDYKKFTLPKAVEIKLSKEDISRAEQMKAYPWFKDKKWQREIQELLKNGFKMEVDALLTKSISFITEEYIPKKLRDKDFLQ</sequence>
<dbReference type="PANTHER" id="PTHR10848">
    <property type="entry name" value="MEIOTIC RECOMBINATION PROTEIN SPO11"/>
    <property type="match status" value="1"/>
</dbReference>
<keyword evidence="7 11" id="KW-0460">Magnesium</keyword>
<organism evidence="15 16">
    <name type="scientific">Pendulispora brunnea</name>
    <dbReference type="NCBI Taxonomy" id="2905690"/>
    <lineage>
        <taxon>Bacteria</taxon>
        <taxon>Pseudomonadati</taxon>
        <taxon>Myxococcota</taxon>
        <taxon>Myxococcia</taxon>
        <taxon>Myxococcales</taxon>
        <taxon>Sorangiineae</taxon>
        <taxon>Pendulisporaceae</taxon>
        <taxon>Pendulispora</taxon>
    </lineage>
</organism>
<dbReference type="InterPro" id="IPR004085">
    <property type="entry name" value="TopoVI_A"/>
</dbReference>
<evidence type="ECO:0000256" key="3">
    <source>
        <dbReference type="ARBA" id="ARBA00006559"/>
    </source>
</evidence>
<dbReference type="PROSITE" id="PS52041">
    <property type="entry name" value="TOPO_IIB"/>
    <property type="match status" value="1"/>
</dbReference>
<reference evidence="15 16" key="1">
    <citation type="submission" date="2021-12" db="EMBL/GenBank/DDBJ databases">
        <title>Discovery of the Pendulisporaceae a myxobacterial family with distinct sporulation behavior and unique specialized metabolism.</title>
        <authorList>
            <person name="Garcia R."/>
            <person name="Popoff A."/>
            <person name="Bader C.D."/>
            <person name="Loehr J."/>
            <person name="Walesch S."/>
            <person name="Walt C."/>
            <person name="Boldt J."/>
            <person name="Bunk B."/>
            <person name="Haeckl F.J.F.P.J."/>
            <person name="Gunesch A.P."/>
            <person name="Birkelbach J."/>
            <person name="Nuebel U."/>
            <person name="Pietschmann T."/>
            <person name="Bach T."/>
            <person name="Mueller R."/>
        </authorList>
    </citation>
    <scope>NUCLEOTIDE SEQUENCE [LARGE SCALE GENOMIC DNA]</scope>
    <source>
        <strain evidence="15 16">MSr12523</strain>
    </source>
</reference>
<dbReference type="InterPro" id="IPR034136">
    <property type="entry name" value="TOPRIM_Topo6A/Spo11"/>
</dbReference>
<comment type="subunit">
    <text evidence="11">Homodimer. Heterotetramer of two Top6A and two Top6B chains.</text>
</comment>
<name>A0ABZ2KS12_9BACT</name>
<evidence type="ECO:0000256" key="7">
    <source>
        <dbReference type="ARBA" id="ARBA00022842"/>
    </source>
</evidence>
<evidence type="ECO:0000259" key="14">
    <source>
        <dbReference type="Pfam" id="PF21180"/>
    </source>
</evidence>
<dbReference type="InterPro" id="IPR036388">
    <property type="entry name" value="WH-like_DNA-bd_sf"/>
</dbReference>
<dbReference type="CDD" id="cd00223">
    <property type="entry name" value="TOPRIM_TopoIIB_SPO"/>
    <property type="match status" value="1"/>
</dbReference>
<dbReference type="GO" id="GO:0003918">
    <property type="term" value="F:DNA topoisomerase type II (double strand cut, ATP-hydrolyzing) activity"/>
    <property type="evidence" value="ECO:0007669"/>
    <property type="project" value="UniProtKB-EC"/>
</dbReference>
<dbReference type="Pfam" id="PF04406">
    <property type="entry name" value="TP6A_N"/>
    <property type="match status" value="1"/>
</dbReference>
<dbReference type="InterPro" id="IPR002815">
    <property type="entry name" value="Spo11/TopoVI_A"/>
</dbReference>
<dbReference type="Pfam" id="PF20768">
    <property type="entry name" value="Topo_VI_alpha"/>
    <property type="match status" value="1"/>
</dbReference>
<dbReference type="InterPro" id="IPR036078">
    <property type="entry name" value="Spo11/TopoVI_A_sf"/>
</dbReference>
<dbReference type="Gene3D" id="1.10.10.10">
    <property type="entry name" value="Winged helix-like DNA-binding domain superfamily/Winged helix DNA-binding domain"/>
    <property type="match status" value="1"/>
</dbReference>
<keyword evidence="6 11" id="KW-0067">ATP-binding</keyword>
<keyword evidence="8 11" id="KW-0799">Topoisomerase</keyword>
<dbReference type="NCBIfam" id="NF003333">
    <property type="entry name" value="PRK04342.1-2"/>
    <property type="match status" value="1"/>
</dbReference>
<dbReference type="RefSeq" id="WP_394850418.1">
    <property type="nucleotide sequence ID" value="NZ_CP089982.1"/>
</dbReference>
<dbReference type="InterPro" id="IPR013049">
    <property type="entry name" value="Spo11/TopoVI_A_N"/>
</dbReference>
<keyword evidence="10 11" id="KW-0413">Isomerase</keyword>